<protein>
    <submittedName>
        <fullName evidence="1">Uncharacterized protein</fullName>
    </submittedName>
</protein>
<dbReference type="AlphaFoldDB" id="A0AB74HFW3"/>
<dbReference type="Proteomes" id="UP000293137">
    <property type="component" value="Unassembled WGS sequence"/>
</dbReference>
<name>A0AB74HFW3_BIFLL</name>
<comment type="caution">
    <text evidence="1">The sequence shown here is derived from an EMBL/GenBank/DDBJ whole genome shotgun (WGS) entry which is preliminary data.</text>
</comment>
<accession>A0AB74HFW3</accession>
<dbReference type="RefSeq" id="WP_242686547.1">
    <property type="nucleotide sequence ID" value="NZ_SHTH01000010.1"/>
</dbReference>
<reference evidence="1 2" key="1">
    <citation type="journal article" date="2018" name="Sci. Rep.">
        <title>Genomic diversity and distribution of Bifidobacterium longum subsp. longum across the human lifespan.</title>
        <authorList>
            <person name="Odamaki T."/>
            <person name="Bottacini F."/>
            <person name="Kato K."/>
            <person name="Mitsuyama E."/>
            <person name="Yoshida K."/>
            <person name="Horigome A."/>
            <person name="Xiao J.Z."/>
            <person name="van Sinderen D."/>
        </authorList>
    </citation>
    <scope>NUCLEOTIDE SEQUENCE [LARGE SCALE GENOMIC DNA]</scope>
    <source>
        <strain evidence="1 2">MCC10118</strain>
    </source>
</reference>
<proteinExistence type="predicted"/>
<organism evidence="1 2">
    <name type="scientific">Bifidobacterium longum subsp. longum</name>
    <dbReference type="NCBI Taxonomy" id="1679"/>
    <lineage>
        <taxon>Bacteria</taxon>
        <taxon>Bacillati</taxon>
        <taxon>Actinomycetota</taxon>
        <taxon>Actinomycetes</taxon>
        <taxon>Bifidobacteriales</taxon>
        <taxon>Bifidobacteriaceae</taxon>
        <taxon>Bifidobacterium</taxon>
    </lineage>
</organism>
<evidence type="ECO:0000313" key="1">
    <source>
        <dbReference type="EMBL" id="TCF69498.1"/>
    </source>
</evidence>
<dbReference type="EMBL" id="SHTH01000010">
    <property type="protein sequence ID" value="TCF69498.1"/>
    <property type="molecule type" value="Genomic_DNA"/>
</dbReference>
<sequence length="126" mass="14050">MNQQEQATQHAAIFQDTINGTNDPTPWPVTMWASSGDTIWTAGTARTAGEDSVGMIYDPGDTIVHRNTIAGDVTRATESFAIRPADGQSPMDAMLAGIEQWNHRHPDRWDTVCVLSSWSRPFRRFF</sequence>
<gene>
    <name evidence="1" type="ORF">MCC10118_1100</name>
</gene>
<evidence type="ECO:0000313" key="2">
    <source>
        <dbReference type="Proteomes" id="UP000293137"/>
    </source>
</evidence>